<dbReference type="SUPFAM" id="SSF54236">
    <property type="entry name" value="Ubiquitin-like"/>
    <property type="match status" value="1"/>
</dbReference>
<comment type="caution">
    <text evidence="8">The sequence shown here is derived from an EMBL/GenBank/DDBJ whole genome shotgun (WGS) entry which is preliminary data.</text>
</comment>
<dbReference type="CDD" id="cd01767">
    <property type="entry name" value="UBX"/>
    <property type="match status" value="1"/>
</dbReference>
<proteinExistence type="predicted"/>
<dbReference type="STRING" id="41688.A0A2N3NA95"/>
<dbReference type="AlphaFoldDB" id="A0A2N3NA95"/>
<accession>A0A2N3NA95</accession>
<dbReference type="SUPFAM" id="SSF52833">
    <property type="entry name" value="Thioredoxin-like"/>
    <property type="match status" value="1"/>
</dbReference>
<evidence type="ECO:0000256" key="2">
    <source>
        <dbReference type="ARBA" id="ARBA00023230"/>
    </source>
</evidence>
<organism evidence="8 9">
    <name type="scientific">Lomentospora prolificans</name>
    <dbReference type="NCBI Taxonomy" id="41688"/>
    <lineage>
        <taxon>Eukaryota</taxon>
        <taxon>Fungi</taxon>
        <taxon>Dikarya</taxon>
        <taxon>Ascomycota</taxon>
        <taxon>Pezizomycotina</taxon>
        <taxon>Sordariomycetes</taxon>
        <taxon>Hypocreomycetidae</taxon>
        <taxon>Microascales</taxon>
        <taxon>Microascaceae</taxon>
        <taxon>Lomentospora</taxon>
    </lineage>
</organism>
<dbReference type="Pfam" id="PF00789">
    <property type="entry name" value="UBX"/>
    <property type="match status" value="1"/>
</dbReference>
<dbReference type="SMART" id="SM00166">
    <property type="entry name" value="UBX"/>
    <property type="match status" value="1"/>
</dbReference>
<evidence type="ECO:0000256" key="4">
    <source>
        <dbReference type="ARBA" id="ARBA00041575"/>
    </source>
</evidence>
<dbReference type="Proteomes" id="UP000233524">
    <property type="component" value="Unassembled WGS sequence"/>
</dbReference>
<dbReference type="InterPro" id="IPR036249">
    <property type="entry name" value="Thioredoxin-like_sf"/>
</dbReference>
<evidence type="ECO:0000256" key="5">
    <source>
        <dbReference type="ARBA" id="ARBA00046062"/>
    </source>
</evidence>
<dbReference type="Pfam" id="PF23187">
    <property type="entry name" value="UBX7_N"/>
    <property type="match status" value="1"/>
</dbReference>
<keyword evidence="9" id="KW-1185">Reference proteome</keyword>
<dbReference type="InterPro" id="IPR029071">
    <property type="entry name" value="Ubiquitin-like_domsf"/>
</dbReference>
<dbReference type="PANTHER" id="PTHR46424">
    <property type="entry name" value="UBX DOMAIN-CONTAINING PROTEIN 4"/>
    <property type="match status" value="1"/>
</dbReference>
<gene>
    <name evidence="8" type="ORF">jhhlp_003980</name>
</gene>
<keyword evidence="2" id="KW-0834">Unfolded protein response</keyword>
<evidence type="ECO:0000256" key="1">
    <source>
        <dbReference type="ARBA" id="ARBA00004406"/>
    </source>
</evidence>
<protein>
    <recommendedName>
        <fullName evidence="4">UBX domain-containing protein 2</fullName>
    </recommendedName>
</protein>
<dbReference type="GO" id="GO:0006986">
    <property type="term" value="P:response to unfolded protein"/>
    <property type="evidence" value="ECO:0007669"/>
    <property type="project" value="UniProtKB-KW"/>
</dbReference>
<dbReference type="OrthoDB" id="2445133at2759"/>
<feature type="domain" description="UBX" evidence="7">
    <location>
        <begin position="298"/>
        <end position="381"/>
    </location>
</feature>
<dbReference type="Gene3D" id="3.40.30.10">
    <property type="entry name" value="Glutaredoxin"/>
    <property type="match status" value="1"/>
</dbReference>
<feature type="compositionally biased region" description="Low complexity" evidence="6">
    <location>
        <begin position="431"/>
        <end position="440"/>
    </location>
</feature>
<reference evidence="8 9" key="1">
    <citation type="journal article" date="2017" name="G3 (Bethesda)">
        <title>First Draft Genome Sequence of the Pathogenic Fungus Lomentospora prolificans (Formerly Scedosporium prolificans).</title>
        <authorList>
            <person name="Luo R."/>
            <person name="Zimin A."/>
            <person name="Workman R."/>
            <person name="Fan Y."/>
            <person name="Pertea G."/>
            <person name="Grossman N."/>
            <person name="Wear M.P."/>
            <person name="Jia B."/>
            <person name="Miller H."/>
            <person name="Casadevall A."/>
            <person name="Timp W."/>
            <person name="Zhang S.X."/>
            <person name="Salzberg S.L."/>
        </authorList>
    </citation>
    <scope>NUCLEOTIDE SEQUENCE [LARGE SCALE GENOMIC DNA]</scope>
    <source>
        <strain evidence="8 9">JHH-5317</strain>
    </source>
</reference>
<dbReference type="InParanoid" id="A0A2N3NA95"/>
<dbReference type="PROSITE" id="PS50033">
    <property type="entry name" value="UBX"/>
    <property type="match status" value="1"/>
</dbReference>
<evidence type="ECO:0000313" key="8">
    <source>
        <dbReference type="EMBL" id="PKS09366.1"/>
    </source>
</evidence>
<dbReference type="GO" id="GO:0036503">
    <property type="term" value="P:ERAD pathway"/>
    <property type="evidence" value="ECO:0007669"/>
    <property type="project" value="TreeGrafter"/>
</dbReference>
<evidence type="ECO:0000313" key="9">
    <source>
        <dbReference type="Proteomes" id="UP000233524"/>
    </source>
</evidence>
<dbReference type="Gene3D" id="3.10.20.90">
    <property type="entry name" value="Phosphatidylinositol 3-kinase Catalytic Subunit, Chain A, domain 1"/>
    <property type="match status" value="1"/>
</dbReference>
<feature type="region of interest" description="Disordered" evidence="6">
    <location>
        <begin position="418"/>
        <end position="480"/>
    </location>
</feature>
<sequence>MFFPGSLQEALASAVQNSRAVVCFVTDDGEESQTWENEFLTQGPISHLISSNAVALRLKAGSEEAGYLAAIFPVPKFPTLVVLRNGQLKEYIAPGTTKDEFTSRILSSLSTSTAAPVPAASGQEATPSGTANASSGTVTAIQETSDAQPAVAAQPTAPTGPTIVQSDTPAPDAPMPASEGSSRSVQALLAERTARLNQQREEAKKKALEAYARKAKGKDKADPDADDDNKYRTPEQKKLAEDIKKRQKEAAEERKRILQRIEADKADRRAVREALKREPTSGDVAAALANAPTTKIAKTSSLTALVVRLYDGSTLRSRFPHASTIRHDIRKWVDESRKDGVNDPYAFRVALSPTSTRLIEETEEEKSLQDLGLSPSATLVLVPGPKPAASTGNGLFGWLYALILSFFSSLFDFGPRPNPGSEEIEMRSFRPQPQQQQPPQGRTTGARVQTLHDAEQRRRRDHQLYNGNSLNFEPRPDDEE</sequence>
<feature type="region of interest" description="Disordered" evidence="6">
    <location>
        <begin position="212"/>
        <end position="247"/>
    </location>
</feature>
<dbReference type="PANTHER" id="PTHR46424:SF1">
    <property type="entry name" value="UBX DOMAIN-CONTAINING PROTEIN 4"/>
    <property type="match status" value="1"/>
</dbReference>
<dbReference type="InterPro" id="IPR001012">
    <property type="entry name" value="UBX_dom"/>
</dbReference>
<name>A0A2N3NA95_9PEZI</name>
<evidence type="ECO:0000256" key="6">
    <source>
        <dbReference type="SAM" id="MobiDB-lite"/>
    </source>
</evidence>
<feature type="compositionally biased region" description="Low complexity" evidence="6">
    <location>
        <begin position="147"/>
        <end position="162"/>
    </location>
</feature>
<evidence type="ECO:0000256" key="3">
    <source>
        <dbReference type="ARBA" id="ARBA00038812"/>
    </source>
</evidence>
<comment type="function">
    <text evidence="5">Involved in endoplasmic reticulum-associated protein degradation (ERAD). Acts as a platform to recruit both UBQLN1 and VCP to the ER during ERAD.</text>
</comment>
<dbReference type="EMBL" id="NLAX01000010">
    <property type="protein sequence ID" value="PKS09366.1"/>
    <property type="molecule type" value="Genomic_DNA"/>
</dbReference>
<feature type="region of interest" description="Disordered" evidence="6">
    <location>
        <begin position="115"/>
        <end position="185"/>
    </location>
</feature>
<evidence type="ECO:0000259" key="7">
    <source>
        <dbReference type="PROSITE" id="PS50033"/>
    </source>
</evidence>
<comment type="subcellular location">
    <subcellularLocation>
        <location evidence="1">Endoplasmic reticulum membrane</location>
        <topology evidence="1">Peripheral membrane protein</topology>
    </subcellularLocation>
</comment>
<comment type="subunit">
    <text evidence="3">Directly interacts with VCP. Interacts with UBQLN1. Forms a complex with VCP and UBQLN1.</text>
</comment>
<dbReference type="GO" id="GO:0005789">
    <property type="term" value="C:endoplasmic reticulum membrane"/>
    <property type="evidence" value="ECO:0007669"/>
    <property type="project" value="UniProtKB-SubCell"/>
</dbReference>
<feature type="compositionally biased region" description="Polar residues" evidence="6">
    <location>
        <begin position="123"/>
        <end position="146"/>
    </location>
</feature>
<dbReference type="VEuPathDB" id="FungiDB:jhhlp_003980"/>